<reference evidence="4" key="1">
    <citation type="submission" date="2020-11" db="EMBL/GenBank/DDBJ databases">
        <authorList>
            <person name="Tran Van P."/>
        </authorList>
    </citation>
    <scope>NUCLEOTIDE SEQUENCE</scope>
</reference>
<dbReference type="Pfam" id="PF25877">
    <property type="entry name" value="WHD_SOWAH"/>
    <property type="match status" value="1"/>
</dbReference>
<dbReference type="AlphaFoldDB" id="A0A7R9MB34"/>
<sequence length="173" mass="19922">MSGVLGFTLHDIKYYLLTNGGIVEYHELVKAFRHHLSDQSTQNEARNAFKDYVNRLATVCTQQNQKYLVLRPEFRDQLSENIPQVRTERRVERMDSLNSVGLPVVTEPPIGLPLVDNNRTRHHPRHQMSAIPVTNPSKQMTDPSMAHFPNIPIRQMSFSHHYNDDSDCPPQPP</sequence>
<dbReference type="Proteomes" id="UP000728032">
    <property type="component" value="Unassembled WGS sequence"/>
</dbReference>
<dbReference type="PANTHER" id="PTHR14491">
    <property type="entry name" value="SOSONDOWAH, ISOFORM G"/>
    <property type="match status" value="1"/>
</dbReference>
<evidence type="ECO:0000313" key="5">
    <source>
        <dbReference type="Proteomes" id="UP000728032"/>
    </source>
</evidence>
<keyword evidence="5" id="KW-1185">Reference proteome</keyword>
<keyword evidence="1" id="KW-0677">Repeat</keyword>
<protein>
    <recommendedName>
        <fullName evidence="3">SOWAHA-C winged helix-turn-helix domain-containing protein</fullName>
    </recommendedName>
</protein>
<evidence type="ECO:0000256" key="2">
    <source>
        <dbReference type="ARBA" id="ARBA00023043"/>
    </source>
</evidence>
<feature type="domain" description="SOWAHA-C winged helix-turn-helix" evidence="3">
    <location>
        <begin position="7"/>
        <end position="86"/>
    </location>
</feature>
<gene>
    <name evidence="4" type="ORF">ONB1V03_LOCUS13570</name>
</gene>
<dbReference type="EMBL" id="OC926880">
    <property type="protein sequence ID" value="CAD7656934.1"/>
    <property type="molecule type" value="Genomic_DNA"/>
</dbReference>
<dbReference type="OrthoDB" id="60433at2759"/>
<accession>A0A7R9MB34</accession>
<evidence type="ECO:0000256" key="1">
    <source>
        <dbReference type="ARBA" id="ARBA00022737"/>
    </source>
</evidence>
<proteinExistence type="predicted"/>
<evidence type="ECO:0000259" key="3">
    <source>
        <dbReference type="Pfam" id="PF25877"/>
    </source>
</evidence>
<feature type="non-terminal residue" evidence="4">
    <location>
        <position position="1"/>
    </location>
</feature>
<evidence type="ECO:0000313" key="4">
    <source>
        <dbReference type="EMBL" id="CAD7656934.1"/>
    </source>
</evidence>
<dbReference type="PANTHER" id="PTHR14491:SF7">
    <property type="entry name" value="SOSONDOWAH, ISOFORM G"/>
    <property type="match status" value="1"/>
</dbReference>
<dbReference type="EMBL" id="CAJPVJ010012055">
    <property type="protein sequence ID" value="CAG2174121.1"/>
    <property type="molecule type" value="Genomic_DNA"/>
</dbReference>
<keyword evidence="2" id="KW-0040">ANK repeat</keyword>
<organism evidence="4">
    <name type="scientific">Oppiella nova</name>
    <dbReference type="NCBI Taxonomy" id="334625"/>
    <lineage>
        <taxon>Eukaryota</taxon>
        <taxon>Metazoa</taxon>
        <taxon>Ecdysozoa</taxon>
        <taxon>Arthropoda</taxon>
        <taxon>Chelicerata</taxon>
        <taxon>Arachnida</taxon>
        <taxon>Acari</taxon>
        <taxon>Acariformes</taxon>
        <taxon>Sarcoptiformes</taxon>
        <taxon>Oribatida</taxon>
        <taxon>Brachypylina</taxon>
        <taxon>Oppioidea</taxon>
        <taxon>Oppiidae</taxon>
        <taxon>Oppiella</taxon>
    </lineage>
</organism>
<dbReference type="InterPro" id="IPR058889">
    <property type="entry name" value="WHD_SOWAHA-C"/>
</dbReference>
<name>A0A7R9MB34_9ACAR</name>